<name>H3DGV8_TETNG</name>
<dbReference type="GO" id="GO:0005634">
    <property type="term" value="C:nucleus"/>
    <property type="evidence" value="ECO:0007669"/>
    <property type="project" value="Ensembl"/>
</dbReference>
<reference evidence="1" key="2">
    <citation type="submission" date="2025-08" db="UniProtKB">
        <authorList>
            <consortium name="Ensembl"/>
        </authorList>
    </citation>
    <scope>IDENTIFICATION</scope>
</reference>
<dbReference type="GO" id="GO:0005737">
    <property type="term" value="C:cytoplasm"/>
    <property type="evidence" value="ECO:0007669"/>
    <property type="project" value="Ensembl"/>
</dbReference>
<dbReference type="Gene3D" id="1.10.560.10">
    <property type="entry name" value="GroEL-like equatorial domain"/>
    <property type="match status" value="1"/>
</dbReference>
<dbReference type="InterPro" id="IPR002423">
    <property type="entry name" value="Cpn60/GroEL/TCP-1"/>
</dbReference>
<dbReference type="GO" id="GO:1902636">
    <property type="term" value="C:kinociliary basal body"/>
    <property type="evidence" value="ECO:0007669"/>
    <property type="project" value="TreeGrafter"/>
</dbReference>
<dbReference type="PANTHER" id="PTHR46787">
    <property type="entry name" value="SYNDROMES PUTATIVE CHAPERONIN-RELATED"/>
    <property type="match status" value="1"/>
</dbReference>
<dbReference type="Pfam" id="PF00118">
    <property type="entry name" value="Cpn60_TCP1"/>
    <property type="match status" value="1"/>
</dbReference>
<dbReference type="GO" id="GO:0051082">
    <property type="term" value="F:unfolded protein binding"/>
    <property type="evidence" value="ECO:0007669"/>
    <property type="project" value="InterPro"/>
</dbReference>
<dbReference type="GO" id="GO:0043010">
    <property type="term" value="P:camera-type eye development"/>
    <property type="evidence" value="ECO:0007669"/>
    <property type="project" value="Ensembl"/>
</dbReference>
<evidence type="ECO:0000313" key="2">
    <source>
        <dbReference type="Proteomes" id="UP000007303"/>
    </source>
</evidence>
<dbReference type="InterPro" id="IPR028790">
    <property type="entry name" value="MKKS"/>
</dbReference>
<keyword evidence="2" id="KW-1185">Reference proteome</keyword>
<organism evidence="1 2">
    <name type="scientific">Tetraodon nigroviridis</name>
    <name type="common">Spotted green pufferfish</name>
    <name type="synonym">Chelonodon nigroviridis</name>
    <dbReference type="NCBI Taxonomy" id="99883"/>
    <lineage>
        <taxon>Eukaryota</taxon>
        <taxon>Metazoa</taxon>
        <taxon>Chordata</taxon>
        <taxon>Craniata</taxon>
        <taxon>Vertebrata</taxon>
        <taxon>Euteleostomi</taxon>
        <taxon>Actinopterygii</taxon>
        <taxon>Neopterygii</taxon>
        <taxon>Teleostei</taxon>
        <taxon>Neoteleostei</taxon>
        <taxon>Acanthomorphata</taxon>
        <taxon>Eupercaria</taxon>
        <taxon>Tetraodontiformes</taxon>
        <taxon>Tetradontoidea</taxon>
        <taxon>Tetraodontidae</taxon>
        <taxon>Tetraodon</taxon>
    </lineage>
</organism>
<sequence>MSRLVKKSPSVCTDLPLDSTDTRKKLRILLQLLKSCIGPKGRLKLIHNNIGGNVTTSTSSVLLSAISSTQPLVNLIKTSIFNHVCRFSDCGLFAAVFCLALIEQTKLSGLRGHVAIGLYKRFLDLCTAYLQQEDCGCKMKLDYNSSHDLIKLASSVISSKPACVLTEPEVLHISRLSVQAFLLTVPCSSTGGLRLGKTATLPVEGLSVKTSAVFPGLLVDMPDSLPPNQAESFAPRPLRVVVFSASLAGDLSEIGDGLIEVNPGADAHSQILDQLLELGKGAVNDEVKLFVCQKVVHPVLQQYLRSQDVVVMERMGVALMEPLLQLTETGARPVATVHTSIPAKAYGSVSSLSTLQFGSKKMLHLLPVGDSSVCSMVLCHRNDTLLSELKVVCQKTENVMRLTLKEPYVLLGGGCTETHLAAYVRHKVVDEAAGMAPALGCSGEECLLGVEGFCRALESVAMALEHDGGNCAVDLKHAHHWILPADGGREDTEDSLGVCSCGLVEGGPGEPRAFLNTGYPHFSPAPLRRDAAVQPRVFDSFTAKINALQVAVETANLALDVRFVIEDTN</sequence>
<dbReference type="GO" id="GO:0060027">
    <property type="term" value="P:convergent extension involved in gastrulation"/>
    <property type="evidence" value="ECO:0007669"/>
    <property type="project" value="Ensembl"/>
</dbReference>
<dbReference type="GO" id="GO:0051877">
    <property type="term" value="P:pigment granule aggregation in cell center"/>
    <property type="evidence" value="ECO:0007669"/>
    <property type="project" value="Ensembl"/>
</dbReference>
<protein>
    <submittedName>
        <fullName evidence="1">MKKS centrosomal shuttling protein</fullName>
    </submittedName>
</protein>
<dbReference type="GeneTree" id="ENSGT00390000007214"/>
<dbReference type="Gene3D" id="3.30.260.10">
    <property type="entry name" value="TCP-1-like chaperonin intermediate domain"/>
    <property type="match status" value="1"/>
</dbReference>
<dbReference type="HOGENOM" id="CLU_478131_0_0_1"/>
<accession>H3DGV8</accession>
<dbReference type="Proteomes" id="UP000007303">
    <property type="component" value="Unassembled WGS sequence"/>
</dbReference>
<dbReference type="GO" id="GO:0001947">
    <property type="term" value="P:heart looping"/>
    <property type="evidence" value="ECO:0007669"/>
    <property type="project" value="Ensembl"/>
</dbReference>
<dbReference type="SUPFAM" id="SSF52029">
    <property type="entry name" value="GroEL apical domain-like"/>
    <property type="match status" value="1"/>
</dbReference>
<dbReference type="GO" id="GO:0048839">
    <property type="term" value="P:inner ear development"/>
    <property type="evidence" value="ECO:0007669"/>
    <property type="project" value="Ensembl"/>
</dbReference>
<evidence type="ECO:0000313" key="1">
    <source>
        <dbReference type="Ensembl" id="ENSTNIP00000019752.1"/>
    </source>
</evidence>
<dbReference type="InterPro" id="IPR027409">
    <property type="entry name" value="GroEL-like_apical_dom_sf"/>
</dbReference>
<dbReference type="GO" id="GO:0070121">
    <property type="term" value="P:Kupffer's vesicle development"/>
    <property type="evidence" value="ECO:0007669"/>
    <property type="project" value="Ensembl"/>
</dbReference>
<dbReference type="PANTHER" id="PTHR46787:SF1">
    <property type="entry name" value="MOLECULAR CHAPERONE MKKS"/>
    <property type="match status" value="1"/>
</dbReference>
<dbReference type="STRING" id="99883.ENSTNIP00000019752"/>
<dbReference type="InterPro" id="IPR027413">
    <property type="entry name" value="GROEL-like_equatorial_sf"/>
</dbReference>
<dbReference type="GO" id="GO:0005524">
    <property type="term" value="F:ATP binding"/>
    <property type="evidence" value="ECO:0007669"/>
    <property type="project" value="InterPro"/>
</dbReference>
<reference evidence="1" key="3">
    <citation type="submission" date="2025-09" db="UniProtKB">
        <authorList>
            <consortium name="Ensembl"/>
        </authorList>
    </citation>
    <scope>IDENTIFICATION</scope>
</reference>
<dbReference type="GO" id="GO:0032402">
    <property type="term" value="P:melanosome transport"/>
    <property type="evidence" value="ECO:0007669"/>
    <property type="project" value="Ensembl"/>
</dbReference>
<dbReference type="OMA" id="LFVCQKV"/>
<dbReference type="SUPFAM" id="SSF48592">
    <property type="entry name" value="GroEL equatorial domain-like"/>
    <property type="match status" value="1"/>
</dbReference>
<dbReference type="GO" id="GO:0006457">
    <property type="term" value="P:protein folding"/>
    <property type="evidence" value="ECO:0007669"/>
    <property type="project" value="InterPro"/>
</dbReference>
<reference evidence="2" key="1">
    <citation type="journal article" date="2004" name="Nature">
        <title>Genome duplication in the teleost fish Tetraodon nigroviridis reveals the early vertebrate proto-karyotype.</title>
        <authorList>
            <person name="Jaillon O."/>
            <person name="Aury J.-M."/>
            <person name="Brunet F."/>
            <person name="Petit J.-L."/>
            <person name="Stange-Thomann N."/>
            <person name="Mauceli E."/>
            <person name="Bouneau L."/>
            <person name="Fischer C."/>
            <person name="Ozouf-Costaz C."/>
            <person name="Bernot A."/>
            <person name="Nicaud S."/>
            <person name="Jaffe D."/>
            <person name="Fisher S."/>
            <person name="Lutfalla G."/>
            <person name="Dossat C."/>
            <person name="Segurens B."/>
            <person name="Dasilva C."/>
            <person name="Salanoubat M."/>
            <person name="Levy M."/>
            <person name="Boudet N."/>
            <person name="Castellano S."/>
            <person name="Anthouard V."/>
            <person name="Jubin C."/>
            <person name="Castelli V."/>
            <person name="Katinka M."/>
            <person name="Vacherie B."/>
            <person name="Biemont C."/>
            <person name="Skalli Z."/>
            <person name="Cattolico L."/>
            <person name="Poulain J."/>
            <person name="De Berardinis V."/>
            <person name="Cruaud C."/>
            <person name="Duprat S."/>
            <person name="Brottier P."/>
            <person name="Coutanceau J.-P."/>
            <person name="Gouzy J."/>
            <person name="Parra G."/>
            <person name="Lardier G."/>
            <person name="Chapple C."/>
            <person name="McKernan K.J."/>
            <person name="McEwan P."/>
            <person name="Bosak S."/>
            <person name="Kellis M."/>
            <person name="Volff J.-N."/>
            <person name="Guigo R."/>
            <person name="Zody M.C."/>
            <person name="Mesirov J."/>
            <person name="Lindblad-Toh K."/>
            <person name="Birren B."/>
            <person name="Nusbaum C."/>
            <person name="Kahn D."/>
            <person name="Robinson-Rechavi M."/>
            <person name="Laudet V."/>
            <person name="Schachter V."/>
            <person name="Quetier F."/>
            <person name="Saurin W."/>
            <person name="Scarpelli C."/>
            <person name="Wincker P."/>
            <person name="Lander E.S."/>
            <person name="Weissenbach J."/>
            <person name="Roest Crollius H."/>
        </authorList>
    </citation>
    <scope>NUCLEOTIDE SEQUENCE [LARGE SCALE GENOMIC DNA]</scope>
</reference>
<dbReference type="GO" id="GO:0051131">
    <property type="term" value="P:chaperone-mediated protein complex assembly"/>
    <property type="evidence" value="ECO:0007669"/>
    <property type="project" value="TreeGrafter"/>
</dbReference>
<dbReference type="InterPro" id="IPR027410">
    <property type="entry name" value="TCP-1-like_intermed_sf"/>
</dbReference>
<dbReference type="AlphaFoldDB" id="H3DGV8"/>
<dbReference type="GO" id="GO:0060271">
    <property type="term" value="P:cilium assembly"/>
    <property type="evidence" value="ECO:0007669"/>
    <property type="project" value="Ensembl"/>
</dbReference>
<dbReference type="Ensembl" id="ENSTNIT00000019982.1">
    <property type="protein sequence ID" value="ENSTNIP00000019752.1"/>
    <property type="gene ID" value="ENSTNIG00000016645.1"/>
</dbReference>
<dbReference type="Gene3D" id="3.50.7.10">
    <property type="entry name" value="GroEL"/>
    <property type="match status" value="1"/>
</dbReference>
<proteinExistence type="predicted"/>
<dbReference type="InParanoid" id="H3DGV8"/>